<evidence type="ECO:0000256" key="1">
    <source>
        <dbReference type="SAM" id="MobiDB-lite"/>
    </source>
</evidence>
<reference evidence="3" key="1">
    <citation type="journal article" date="2011" name="Plant Physiol.">
        <title>Comprehensive sequence analysis of 24,783 barley full-length cDNAs derived from 12 clone libraries.</title>
        <authorList>
            <person name="Matsumoto T."/>
            <person name="Tanaka T."/>
            <person name="Sakai H."/>
            <person name="Amano N."/>
            <person name="Kanamori H."/>
            <person name="Kurita K."/>
            <person name="Kikuta A."/>
            <person name="Kamiya K."/>
            <person name="Yamamoto M."/>
            <person name="Ikawa H."/>
            <person name="Fujii N."/>
            <person name="Hori K."/>
            <person name="Itoh T."/>
            <person name="Sato K."/>
        </authorList>
    </citation>
    <scope>NUCLEOTIDE SEQUENCE</scope>
    <source>
        <tissue evidence="3">Shoot and root</tissue>
    </source>
</reference>
<feature type="compositionally biased region" description="Basic residues" evidence="1">
    <location>
        <begin position="62"/>
        <end position="75"/>
    </location>
</feature>
<evidence type="ECO:0000313" key="3">
    <source>
        <dbReference type="EMBL" id="BAJ98562.1"/>
    </source>
</evidence>
<feature type="transmembrane region" description="Helical" evidence="2">
    <location>
        <begin position="115"/>
        <end position="137"/>
    </location>
</feature>
<evidence type="ECO:0000256" key="2">
    <source>
        <dbReference type="SAM" id="Phobius"/>
    </source>
</evidence>
<name>F2DTZ1_HORVV</name>
<sequence length="138" mass="15227">MERGTTRKGPHPSQPQKLWCVATLCTSPASSDVGSPSWRPCPRGGAVETGPRVVAPSPCPRKQLRPQLRRRRRAPAPRAEQTETDDNCFWVTKFFSLQSIKLEPANYKSTVFSNLILGTTIPAIITVVLLAVVVTIYL</sequence>
<accession>F2DTZ1</accession>
<dbReference type="EMBL" id="AK369946">
    <property type="protein sequence ID" value="BAK01147.1"/>
    <property type="molecule type" value="mRNA"/>
</dbReference>
<protein>
    <submittedName>
        <fullName evidence="3">Predicted protein</fullName>
    </submittedName>
</protein>
<proteinExistence type="evidence at transcript level"/>
<organism evidence="3">
    <name type="scientific">Hordeum vulgare subsp. vulgare</name>
    <name type="common">Domesticated barley</name>
    <dbReference type="NCBI Taxonomy" id="112509"/>
    <lineage>
        <taxon>Eukaryota</taxon>
        <taxon>Viridiplantae</taxon>
        <taxon>Streptophyta</taxon>
        <taxon>Embryophyta</taxon>
        <taxon>Tracheophyta</taxon>
        <taxon>Spermatophyta</taxon>
        <taxon>Magnoliopsida</taxon>
        <taxon>Liliopsida</taxon>
        <taxon>Poales</taxon>
        <taxon>Poaceae</taxon>
        <taxon>BOP clade</taxon>
        <taxon>Pooideae</taxon>
        <taxon>Triticodae</taxon>
        <taxon>Triticeae</taxon>
        <taxon>Hordeinae</taxon>
        <taxon>Hordeum</taxon>
    </lineage>
</organism>
<dbReference type="EMBL" id="AK367359">
    <property type="protein sequence ID" value="BAJ98562.1"/>
    <property type="molecule type" value="mRNA"/>
</dbReference>
<keyword evidence="2" id="KW-1133">Transmembrane helix</keyword>
<keyword evidence="2" id="KW-0472">Membrane</keyword>
<feature type="region of interest" description="Disordered" evidence="1">
    <location>
        <begin position="27"/>
        <end position="83"/>
    </location>
</feature>
<dbReference type="AlphaFoldDB" id="F2DTZ1"/>
<keyword evidence="2" id="KW-0812">Transmembrane</keyword>